<organism evidence="1">
    <name type="scientific">marine sediment metagenome</name>
    <dbReference type="NCBI Taxonomy" id="412755"/>
    <lineage>
        <taxon>unclassified sequences</taxon>
        <taxon>metagenomes</taxon>
        <taxon>ecological metagenomes</taxon>
    </lineage>
</organism>
<sequence>SVAKDATDNHDYTVSGSVFNLSRVSFGGSGRMKVEIQAGPLASLVTKAVRFTKRDTSDDQVFDPAFPVLVASTGTVRVIRTQRSVGSLDVYSTIEGLDVA</sequence>
<dbReference type="EMBL" id="BARS01010900">
    <property type="protein sequence ID" value="GAF98352.1"/>
    <property type="molecule type" value="Genomic_DNA"/>
</dbReference>
<dbReference type="AlphaFoldDB" id="X0UD84"/>
<proteinExistence type="predicted"/>
<protein>
    <submittedName>
        <fullName evidence="1">Uncharacterized protein</fullName>
    </submittedName>
</protein>
<feature type="non-terminal residue" evidence="1">
    <location>
        <position position="1"/>
    </location>
</feature>
<evidence type="ECO:0000313" key="1">
    <source>
        <dbReference type="EMBL" id="GAF98352.1"/>
    </source>
</evidence>
<comment type="caution">
    <text evidence="1">The sequence shown here is derived from an EMBL/GenBank/DDBJ whole genome shotgun (WGS) entry which is preliminary data.</text>
</comment>
<accession>X0UD84</accession>
<gene>
    <name evidence="1" type="ORF">S01H1_20032</name>
</gene>
<name>X0UD84_9ZZZZ</name>
<reference evidence="1" key="1">
    <citation type="journal article" date="2014" name="Front. Microbiol.">
        <title>High frequency of phylogenetically diverse reductive dehalogenase-homologous genes in deep subseafloor sedimentary metagenomes.</title>
        <authorList>
            <person name="Kawai M."/>
            <person name="Futagami T."/>
            <person name="Toyoda A."/>
            <person name="Takaki Y."/>
            <person name="Nishi S."/>
            <person name="Hori S."/>
            <person name="Arai W."/>
            <person name="Tsubouchi T."/>
            <person name="Morono Y."/>
            <person name="Uchiyama I."/>
            <person name="Ito T."/>
            <person name="Fujiyama A."/>
            <person name="Inagaki F."/>
            <person name="Takami H."/>
        </authorList>
    </citation>
    <scope>NUCLEOTIDE SEQUENCE</scope>
    <source>
        <strain evidence="1">Expedition CK06-06</strain>
    </source>
</reference>